<evidence type="ECO:0000256" key="4">
    <source>
        <dbReference type="ARBA" id="ARBA00022989"/>
    </source>
</evidence>
<reference evidence="8" key="1">
    <citation type="submission" date="2016-01" db="EMBL/GenBank/DDBJ databases">
        <authorList>
            <person name="Mcilroy J.S."/>
            <person name="Karst M S."/>
            <person name="Albertsen M."/>
        </authorList>
    </citation>
    <scope>NUCLEOTIDE SEQUENCE</scope>
    <source>
        <strain evidence="8">Cfx-K</strain>
    </source>
</reference>
<keyword evidence="5 6" id="KW-0472">Membrane</keyword>
<evidence type="ECO:0000259" key="7">
    <source>
        <dbReference type="PROSITE" id="PS50850"/>
    </source>
</evidence>
<proteinExistence type="predicted"/>
<dbReference type="RefSeq" id="WP_197699886.1">
    <property type="nucleotide sequence ID" value="NZ_LN890655.1"/>
</dbReference>
<feature type="transmembrane region" description="Helical" evidence="6">
    <location>
        <begin position="252"/>
        <end position="273"/>
    </location>
</feature>
<dbReference type="InterPro" id="IPR024671">
    <property type="entry name" value="Atg22-like"/>
</dbReference>
<dbReference type="PROSITE" id="PS50850">
    <property type="entry name" value="MFS"/>
    <property type="match status" value="1"/>
</dbReference>
<dbReference type="Pfam" id="PF11700">
    <property type="entry name" value="ATG22"/>
    <property type="match status" value="1"/>
</dbReference>
<dbReference type="PANTHER" id="PTHR23519">
    <property type="entry name" value="AUTOPHAGY-RELATED PROTEIN 22"/>
    <property type="match status" value="1"/>
</dbReference>
<keyword evidence="3 6" id="KW-0812">Transmembrane</keyword>
<feature type="transmembrane region" description="Helical" evidence="6">
    <location>
        <begin position="55"/>
        <end position="76"/>
    </location>
</feature>
<dbReference type="SUPFAM" id="SSF103473">
    <property type="entry name" value="MFS general substrate transporter"/>
    <property type="match status" value="1"/>
</dbReference>
<keyword evidence="4 6" id="KW-1133">Transmembrane helix</keyword>
<feature type="domain" description="Major facilitator superfamily (MFS) profile" evidence="7">
    <location>
        <begin position="247"/>
        <end position="441"/>
    </location>
</feature>
<feature type="transmembrane region" description="Helical" evidence="6">
    <location>
        <begin position="314"/>
        <end position="333"/>
    </location>
</feature>
<dbReference type="EMBL" id="LN890655">
    <property type="protein sequence ID" value="CUS02923.2"/>
    <property type="molecule type" value="Genomic_DNA"/>
</dbReference>
<evidence type="ECO:0000256" key="6">
    <source>
        <dbReference type="SAM" id="Phobius"/>
    </source>
</evidence>
<dbReference type="Gene3D" id="1.20.1250.20">
    <property type="entry name" value="MFS general substrate transporter like domains"/>
    <property type="match status" value="1"/>
</dbReference>
<evidence type="ECO:0000313" key="8">
    <source>
        <dbReference type="EMBL" id="CUS02923.2"/>
    </source>
</evidence>
<feature type="transmembrane region" description="Helical" evidence="6">
    <location>
        <begin position="279"/>
        <end position="302"/>
    </location>
</feature>
<name>A0A170PF22_9CHLR</name>
<dbReference type="InterPro" id="IPR050495">
    <property type="entry name" value="ATG22/LtaA_families"/>
</dbReference>
<gene>
    <name evidence="8" type="ORF">CFX0092_A1045</name>
</gene>
<organism evidence="8 9">
    <name type="scientific">Candidatus Promineifilum breve</name>
    <dbReference type="NCBI Taxonomy" id="1806508"/>
    <lineage>
        <taxon>Bacteria</taxon>
        <taxon>Bacillati</taxon>
        <taxon>Chloroflexota</taxon>
        <taxon>Ardenticatenia</taxon>
        <taxon>Candidatus Promineifilales</taxon>
        <taxon>Candidatus Promineifilaceae</taxon>
        <taxon>Candidatus Promineifilum</taxon>
    </lineage>
</organism>
<feature type="transmembrane region" description="Helical" evidence="6">
    <location>
        <begin position="88"/>
        <end position="106"/>
    </location>
</feature>
<comment type="subcellular location">
    <subcellularLocation>
        <location evidence="1">Cell membrane</location>
        <topology evidence="1">Multi-pass membrane protein</topology>
    </subcellularLocation>
</comment>
<dbReference type="Proteomes" id="UP000215027">
    <property type="component" value="Chromosome I"/>
</dbReference>
<keyword evidence="2" id="KW-0813">Transport</keyword>
<evidence type="ECO:0000256" key="3">
    <source>
        <dbReference type="ARBA" id="ARBA00022692"/>
    </source>
</evidence>
<dbReference type="InterPro" id="IPR020846">
    <property type="entry name" value="MFS_dom"/>
</dbReference>
<dbReference type="GO" id="GO:0005886">
    <property type="term" value="C:plasma membrane"/>
    <property type="evidence" value="ECO:0007669"/>
    <property type="project" value="UniProtKB-SubCell"/>
</dbReference>
<dbReference type="PANTHER" id="PTHR23519:SF1">
    <property type="entry name" value="AUTOPHAGY-RELATED PROTEIN 22"/>
    <property type="match status" value="1"/>
</dbReference>
<evidence type="ECO:0000313" key="9">
    <source>
        <dbReference type="Proteomes" id="UP000215027"/>
    </source>
</evidence>
<accession>A0A170PF22</accession>
<dbReference type="InterPro" id="IPR036259">
    <property type="entry name" value="MFS_trans_sf"/>
</dbReference>
<dbReference type="GO" id="GO:0022857">
    <property type="term" value="F:transmembrane transporter activity"/>
    <property type="evidence" value="ECO:0007669"/>
    <property type="project" value="InterPro"/>
</dbReference>
<feature type="transmembrane region" description="Helical" evidence="6">
    <location>
        <begin position="118"/>
        <end position="140"/>
    </location>
</feature>
<dbReference type="KEGG" id="pbf:CFX0092_A1045"/>
<feature type="transmembrane region" description="Helical" evidence="6">
    <location>
        <begin position="404"/>
        <end position="420"/>
    </location>
</feature>
<keyword evidence="9" id="KW-1185">Reference proteome</keyword>
<evidence type="ECO:0000256" key="5">
    <source>
        <dbReference type="ARBA" id="ARBA00023136"/>
    </source>
</evidence>
<dbReference type="AlphaFoldDB" id="A0A170PF22"/>
<protein>
    <submittedName>
        <fullName evidence="8">Major facilitator superfamily transporter</fullName>
    </submittedName>
</protein>
<evidence type="ECO:0000256" key="1">
    <source>
        <dbReference type="ARBA" id="ARBA00004651"/>
    </source>
</evidence>
<sequence length="441" mass="48352">MNDKREITGWMMYDWANSAFSTTVVTALLGPYLQALAEAASEPFRLFGTAIEPGAIYPAAVSLSVVLQVFFLPLLGTIADYTHLKKRMLLAFAYTGAFATILLFFVRADMPLFGTRGAVVVGSLLFIIANLAFGAAIVFYNSFLPQITSPDRRDAVSSRGWALGYLGGGLLLLLNLILLLLMEDTALAVRISMASAGVWWLVFTFLYPRRRLVQRAPGHSHGEVNLLTHGVKQVWHTLGELWRTYPMTLRYLIAYLIYNDGIQTVIVVAAAFAADELGVPAQTILLLVLMIQFMAFGGALLFGKLAERIGAKRAIMLSLVIWSAIVIYAYLFLNNQVQLFVMGAVLALVLGGSQALSRSLFSQMIPAEHEAEYFGFYEISERGTSWLGTFAFALAVQLTGSQRIAIVSLIIFFVVGLLLLSRVDVRRAIVESGNDPTGVVI</sequence>
<feature type="transmembrane region" description="Helical" evidence="6">
    <location>
        <begin position="161"/>
        <end position="181"/>
    </location>
</feature>
<evidence type="ECO:0000256" key="2">
    <source>
        <dbReference type="ARBA" id="ARBA00022448"/>
    </source>
</evidence>
<feature type="transmembrane region" description="Helical" evidence="6">
    <location>
        <begin position="187"/>
        <end position="207"/>
    </location>
</feature>